<evidence type="ECO:0000313" key="3">
    <source>
        <dbReference type="Proteomes" id="UP000483839"/>
    </source>
</evidence>
<dbReference type="Gene3D" id="3.30.720.100">
    <property type="match status" value="1"/>
</dbReference>
<protein>
    <submittedName>
        <fullName evidence="2">VOC family protein</fullName>
    </submittedName>
</protein>
<proteinExistence type="predicted"/>
<name>A0A6L6GA34_STRUB</name>
<dbReference type="Gene3D" id="3.10.180.10">
    <property type="entry name" value="2,3-Dihydroxybiphenyl 1,2-Dioxygenase, domain 1"/>
    <property type="match status" value="1"/>
</dbReference>
<dbReference type="Gene3D" id="3.30.720.110">
    <property type="match status" value="1"/>
</dbReference>
<dbReference type="PANTHER" id="PTHR33990">
    <property type="entry name" value="PROTEIN YJDN-RELATED"/>
    <property type="match status" value="1"/>
</dbReference>
<gene>
    <name evidence="2" type="ORF">GKS16_04740</name>
</gene>
<accession>A0A6L6GA34</accession>
<reference evidence="2 3" key="1">
    <citation type="submission" date="2019-11" db="EMBL/GenBank/DDBJ databases">
        <title>Streptococcus uberis isolated from clinical mastitis cases on a southeastern Queensland dairy.</title>
        <authorList>
            <person name="Workentine M.L."/>
            <person name="Price R."/>
            <person name="Olchowy T."/>
        </authorList>
    </citation>
    <scope>NUCLEOTIDE SEQUENCE [LARGE SCALE GENOMIC DNA]</scope>
    <source>
        <strain evidence="2 3">OLC4459-A17</strain>
    </source>
</reference>
<dbReference type="CDD" id="cd06588">
    <property type="entry name" value="PhnB_like"/>
    <property type="match status" value="1"/>
</dbReference>
<dbReference type="EMBL" id="WLXI01000037">
    <property type="protein sequence ID" value="MTD01586.1"/>
    <property type="molecule type" value="Genomic_DNA"/>
</dbReference>
<dbReference type="AlphaFoldDB" id="A0A6L6GA34"/>
<feature type="domain" description="PhnB-like" evidence="1">
    <location>
        <begin position="5"/>
        <end position="124"/>
    </location>
</feature>
<dbReference type="Pfam" id="PF06983">
    <property type="entry name" value="3-dmu-9_3-mt"/>
    <property type="match status" value="2"/>
</dbReference>
<evidence type="ECO:0000259" key="1">
    <source>
        <dbReference type="Pfam" id="PF06983"/>
    </source>
</evidence>
<comment type="caution">
    <text evidence="2">The sequence shown here is derived from an EMBL/GenBank/DDBJ whole genome shotgun (WGS) entry which is preliminary data.</text>
</comment>
<dbReference type="InterPro" id="IPR029068">
    <property type="entry name" value="Glyas_Bleomycin-R_OHBP_Dase"/>
</dbReference>
<sequence>MSYMKCVPHLWFNDNAVEAVAFYCSLFENSRLQRQYAIKDTPSGDCDLLAFELNGQAFSAISAGPYYQLNESVSIMVTCSSRAEVLRLYQAFMKKGDFLMPLQEYAFNPYYAWVRDTFGVTWQLLLDENQESFYQFDFCLLFASKNCGKASEALDFYVALFDTSIESIALYQEGEAHDARAKVSYASLNLGSNRLVLMDHAYTGDKLFNEAFSFMILCDSQEEIDLYWQTLSAAPEAEQCGWCKNSFGLSWQILSSWLMSLYENSQAEKLNKVQKKLLKMRKIDSQSLKDEL</sequence>
<organism evidence="2 3">
    <name type="scientific">Streptococcus uberis</name>
    <dbReference type="NCBI Taxonomy" id="1349"/>
    <lineage>
        <taxon>Bacteria</taxon>
        <taxon>Bacillati</taxon>
        <taxon>Bacillota</taxon>
        <taxon>Bacilli</taxon>
        <taxon>Lactobacillales</taxon>
        <taxon>Streptococcaceae</taxon>
        <taxon>Streptococcus</taxon>
    </lineage>
</organism>
<dbReference type="SUPFAM" id="SSF54593">
    <property type="entry name" value="Glyoxalase/Bleomycin resistance protein/Dihydroxybiphenyl dioxygenase"/>
    <property type="match status" value="2"/>
</dbReference>
<dbReference type="InterPro" id="IPR028973">
    <property type="entry name" value="PhnB-like"/>
</dbReference>
<dbReference type="Proteomes" id="UP000483839">
    <property type="component" value="Unassembled WGS sequence"/>
</dbReference>
<feature type="domain" description="PhnB-like" evidence="1">
    <location>
        <begin position="139"/>
        <end position="253"/>
    </location>
</feature>
<evidence type="ECO:0000313" key="2">
    <source>
        <dbReference type="EMBL" id="MTD01586.1"/>
    </source>
</evidence>